<gene>
    <name evidence="1" type="ORF">acsn021_06140</name>
</gene>
<accession>A0A6S6R0A6</accession>
<dbReference type="AlphaFoldDB" id="A0A6S6R0A6"/>
<sequence>MRYFLIKTDRRVSDAPNIINWVSKINPAYLKVGSYYKIDNRTVLEIESNKNTVFTEIITFPFLLISKKIKEIIAKYEPTLKYKEIILLDSDNNLMQVYYMPILEEIDCLTEGTVFNLDHSVIEHGVIQRNKVGECSIFSLAEVKNRYIAVRLDVLESILRRDAIVTVKELEVR</sequence>
<proteinExistence type="predicted"/>
<organism evidence="1 2">
    <name type="scientific">Anaerocolumna cellulosilytica</name>
    <dbReference type="NCBI Taxonomy" id="433286"/>
    <lineage>
        <taxon>Bacteria</taxon>
        <taxon>Bacillati</taxon>
        <taxon>Bacillota</taxon>
        <taxon>Clostridia</taxon>
        <taxon>Lachnospirales</taxon>
        <taxon>Lachnospiraceae</taxon>
        <taxon>Anaerocolumna</taxon>
    </lineage>
</organism>
<evidence type="ECO:0000313" key="2">
    <source>
        <dbReference type="Proteomes" id="UP000515561"/>
    </source>
</evidence>
<dbReference type="KEGG" id="acel:acsn021_06140"/>
<keyword evidence="2" id="KW-1185">Reference proteome</keyword>
<reference evidence="1 2" key="1">
    <citation type="journal article" date="2016" name="Int. J. Syst. Evol. Microbiol.">
        <title>Descriptions of Anaerotaenia torta gen. nov., sp. nov. and Anaerocolumna cellulosilytica gen. nov., sp. nov. isolated from a methanogenic reactor of cattle waste.</title>
        <authorList>
            <person name="Uek A."/>
            <person name="Ohtaki Y."/>
            <person name="Kaku N."/>
            <person name="Ueki K."/>
        </authorList>
    </citation>
    <scope>NUCLEOTIDE SEQUENCE [LARGE SCALE GENOMIC DNA]</scope>
    <source>
        <strain evidence="1 2">SN021</strain>
    </source>
</reference>
<dbReference type="RefSeq" id="WP_184095335.1">
    <property type="nucleotide sequence ID" value="NZ_AP023367.1"/>
</dbReference>
<name>A0A6S6R0A6_9FIRM</name>
<evidence type="ECO:0000313" key="1">
    <source>
        <dbReference type="EMBL" id="BCJ93045.1"/>
    </source>
</evidence>
<dbReference type="Proteomes" id="UP000515561">
    <property type="component" value="Chromosome"/>
</dbReference>
<dbReference type="EMBL" id="AP023367">
    <property type="protein sequence ID" value="BCJ93045.1"/>
    <property type="molecule type" value="Genomic_DNA"/>
</dbReference>
<protein>
    <submittedName>
        <fullName evidence="1">Uncharacterized protein</fullName>
    </submittedName>
</protein>